<dbReference type="EMBL" id="DNAN01000640">
    <property type="protein sequence ID" value="HAW77688.1"/>
    <property type="molecule type" value="Genomic_DNA"/>
</dbReference>
<protein>
    <submittedName>
        <fullName evidence="1">Uncharacterized protein</fullName>
    </submittedName>
</protein>
<dbReference type="AlphaFoldDB" id="A0A350P8S1"/>
<reference evidence="1 2" key="1">
    <citation type="journal article" date="2018" name="Nat. Biotechnol.">
        <title>A standardized bacterial taxonomy based on genome phylogeny substantially revises the tree of life.</title>
        <authorList>
            <person name="Parks D.H."/>
            <person name="Chuvochina M."/>
            <person name="Waite D.W."/>
            <person name="Rinke C."/>
            <person name="Skarshewski A."/>
            <person name="Chaumeil P.A."/>
            <person name="Hugenholtz P."/>
        </authorList>
    </citation>
    <scope>NUCLEOTIDE SEQUENCE [LARGE SCALE GENOMIC DNA]</scope>
    <source>
        <strain evidence="1">UBA11978</strain>
    </source>
</reference>
<sequence length="187" mass="20378">MPWKYSGRIIRVGKAWVDNNGTQYPAIWNNYSADEKAAIGLKWEDEVAAHDNRFYWGRDADGKLIPRSLTDVDQVDEDGKAVTGPDGKQLVNKGLKTLAIETVKSQAAGLLAPYDWQVIKATEVESYSVPSSVTTYRAAVRTASNNIETAITNAADLAAFMALYDTPVDSDGEPTGNAPIVDWPDAI</sequence>
<name>A0A350P8S1_9ALTE</name>
<comment type="caution">
    <text evidence="1">The sequence shown here is derived from an EMBL/GenBank/DDBJ whole genome shotgun (WGS) entry which is preliminary data.</text>
</comment>
<evidence type="ECO:0000313" key="1">
    <source>
        <dbReference type="EMBL" id="HAW77688.1"/>
    </source>
</evidence>
<proteinExistence type="predicted"/>
<organism evidence="1 2">
    <name type="scientific">Alteromonas australica</name>
    <dbReference type="NCBI Taxonomy" id="589873"/>
    <lineage>
        <taxon>Bacteria</taxon>
        <taxon>Pseudomonadati</taxon>
        <taxon>Pseudomonadota</taxon>
        <taxon>Gammaproteobacteria</taxon>
        <taxon>Alteromonadales</taxon>
        <taxon>Alteromonadaceae</taxon>
        <taxon>Alteromonas/Salinimonas group</taxon>
        <taxon>Alteromonas</taxon>
    </lineage>
</organism>
<evidence type="ECO:0000313" key="2">
    <source>
        <dbReference type="Proteomes" id="UP000263517"/>
    </source>
</evidence>
<accession>A0A350P8S1</accession>
<gene>
    <name evidence="1" type="ORF">DCW74_18380</name>
</gene>
<dbReference type="Proteomes" id="UP000263517">
    <property type="component" value="Unassembled WGS sequence"/>
</dbReference>